<keyword evidence="1" id="KW-0547">Nucleotide-binding</keyword>
<dbReference type="InterPro" id="IPR044974">
    <property type="entry name" value="Disease_R_plants"/>
</dbReference>
<organism evidence="4">
    <name type="scientific">Sesamum latifolium</name>
    <dbReference type="NCBI Taxonomy" id="2727402"/>
    <lineage>
        <taxon>Eukaryota</taxon>
        <taxon>Viridiplantae</taxon>
        <taxon>Streptophyta</taxon>
        <taxon>Embryophyta</taxon>
        <taxon>Tracheophyta</taxon>
        <taxon>Spermatophyta</taxon>
        <taxon>Magnoliopsida</taxon>
        <taxon>eudicotyledons</taxon>
        <taxon>Gunneridae</taxon>
        <taxon>Pentapetalae</taxon>
        <taxon>asterids</taxon>
        <taxon>lamiids</taxon>
        <taxon>Lamiales</taxon>
        <taxon>Pedaliaceae</taxon>
        <taxon>Sesamum</taxon>
    </lineage>
</organism>
<dbReference type="SUPFAM" id="SSF52058">
    <property type="entry name" value="L domain-like"/>
    <property type="match status" value="1"/>
</dbReference>
<dbReference type="GO" id="GO:0098542">
    <property type="term" value="P:defense response to other organism"/>
    <property type="evidence" value="ECO:0007669"/>
    <property type="project" value="TreeGrafter"/>
</dbReference>
<proteinExistence type="predicted"/>
<name>A0AAW2TDB3_9LAMI</name>
<dbReference type="InterPro" id="IPR058922">
    <property type="entry name" value="WHD_DRP"/>
</dbReference>
<dbReference type="Gene3D" id="3.80.10.10">
    <property type="entry name" value="Ribonuclease Inhibitor"/>
    <property type="match status" value="1"/>
</dbReference>
<evidence type="ECO:0000313" key="4">
    <source>
        <dbReference type="EMBL" id="KAL0401611.1"/>
    </source>
</evidence>
<evidence type="ECO:0000256" key="2">
    <source>
        <dbReference type="ARBA" id="ARBA00022840"/>
    </source>
</evidence>
<reference evidence="4" key="1">
    <citation type="submission" date="2020-06" db="EMBL/GenBank/DDBJ databases">
        <authorList>
            <person name="Li T."/>
            <person name="Hu X."/>
            <person name="Zhang T."/>
            <person name="Song X."/>
            <person name="Zhang H."/>
            <person name="Dai N."/>
            <person name="Sheng W."/>
            <person name="Hou X."/>
            <person name="Wei L."/>
        </authorList>
    </citation>
    <scope>NUCLEOTIDE SEQUENCE</scope>
    <source>
        <strain evidence="4">KEN1</strain>
        <tissue evidence="4">Leaf</tissue>
    </source>
</reference>
<keyword evidence="2" id="KW-0067">ATP-binding</keyword>
<evidence type="ECO:0000256" key="1">
    <source>
        <dbReference type="ARBA" id="ARBA00022741"/>
    </source>
</evidence>
<feature type="domain" description="Disease resistance protein winged helix" evidence="3">
    <location>
        <begin position="1"/>
        <end position="56"/>
    </location>
</feature>
<gene>
    <name evidence="4" type="ORF">Slati_4191000</name>
</gene>
<protein>
    <submittedName>
        <fullName evidence="4">Late blight resistance proteinR1B-19</fullName>
    </submittedName>
</protein>
<dbReference type="AlphaFoldDB" id="A0AAW2TDB3"/>
<dbReference type="Pfam" id="PF23559">
    <property type="entry name" value="WHD_DRP"/>
    <property type="match status" value="1"/>
</dbReference>
<comment type="caution">
    <text evidence="4">The sequence shown here is derived from an EMBL/GenBank/DDBJ whole genome shotgun (WGS) entry which is preliminary data.</text>
</comment>
<dbReference type="InterPro" id="IPR032675">
    <property type="entry name" value="LRR_dom_sf"/>
</dbReference>
<evidence type="ECO:0000259" key="3">
    <source>
        <dbReference type="Pfam" id="PF23559"/>
    </source>
</evidence>
<dbReference type="EMBL" id="JACGWN010000015">
    <property type="protein sequence ID" value="KAL0401611.1"/>
    <property type="molecule type" value="Genomic_DNA"/>
</dbReference>
<dbReference type="PANTHER" id="PTHR23155:SF1193">
    <property type="entry name" value="DISEASE RESISTANCE PROTEIN RPP13-RELATED"/>
    <property type="match status" value="1"/>
</dbReference>
<dbReference type="PANTHER" id="PTHR23155">
    <property type="entry name" value="DISEASE RESISTANCE PROTEIN RP"/>
    <property type="match status" value="1"/>
</dbReference>
<accession>A0AAW2TDB3</accession>
<reference evidence="4" key="2">
    <citation type="journal article" date="2024" name="Plant">
        <title>Genomic evolution and insights into agronomic trait innovations of Sesamum species.</title>
        <authorList>
            <person name="Miao H."/>
            <person name="Wang L."/>
            <person name="Qu L."/>
            <person name="Liu H."/>
            <person name="Sun Y."/>
            <person name="Le M."/>
            <person name="Wang Q."/>
            <person name="Wei S."/>
            <person name="Zheng Y."/>
            <person name="Lin W."/>
            <person name="Duan Y."/>
            <person name="Cao H."/>
            <person name="Xiong S."/>
            <person name="Wang X."/>
            <person name="Wei L."/>
            <person name="Li C."/>
            <person name="Ma Q."/>
            <person name="Ju M."/>
            <person name="Zhao R."/>
            <person name="Li G."/>
            <person name="Mu C."/>
            <person name="Tian Q."/>
            <person name="Mei H."/>
            <person name="Zhang T."/>
            <person name="Gao T."/>
            <person name="Zhang H."/>
        </authorList>
    </citation>
    <scope>NUCLEOTIDE SEQUENCE</scope>
    <source>
        <strain evidence="4">KEN1</strain>
    </source>
</reference>
<sequence>MWIAEGLIHEKSGISLEETAENYLEDLINWNLVKVEKMRPDGRVKTCRIDDMVRNFCINEARNENFLQEMKRSVNELEPSIAELEKVRRLCIDSNLLNFLYLKPRRWSVRSFVCFSKKEVQLSRNESRAILSAFELLRVLEAKSIKFTTIPHGMYRLVHLKYLTLSVDLSILPHYFSSFFNIQTLIIDTTSHTVEIKANIWKMVQLRHLKINAVTTLPETGKGSKEGETSVHLVQFHQRVAEKKYSKGLAI</sequence>